<reference evidence="2 3" key="1">
    <citation type="submission" date="2018-06" db="EMBL/GenBank/DDBJ databases">
        <authorList>
            <consortium name="Pathogen Informatics"/>
            <person name="Doyle S."/>
        </authorList>
    </citation>
    <scope>NUCLEOTIDE SEQUENCE [LARGE SCALE GENOMIC DNA]</scope>
    <source>
        <strain evidence="2 3">NCTC12229</strain>
    </source>
</reference>
<dbReference type="AlphaFoldDB" id="A0A378WIH1"/>
<gene>
    <name evidence="2" type="ORF">NCTC12229_00759</name>
</gene>
<evidence type="ECO:0000256" key="1">
    <source>
        <dbReference type="SAM" id="MobiDB-lite"/>
    </source>
</evidence>
<feature type="compositionally biased region" description="Basic residues" evidence="1">
    <location>
        <begin position="90"/>
        <end position="100"/>
    </location>
</feature>
<name>A0A378WIH1_9NEIS</name>
<feature type="region of interest" description="Disordered" evidence="1">
    <location>
        <begin position="51"/>
        <end position="100"/>
    </location>
</feature>
<dbReference type="EMBL" id="UGRS01000001">
    <property type="protein sequence ID" value="SUA36344.1"/>
    <property type="molecule type" value="Genomic_DNA"/>
</dbReference>
<organism evidence="2 3">
    <name type="scientific">Neisseria zoodegmatis</name>
    <dbReference type="NCBI Taxonomy" id="326523"/>
    <lineage>
        <taxon>Bacteria</taxon>
        <taxon>Pseudomonadati</taxon>
        <taxon>Pseudomonadota</taxon>
        <taxon>Betaproteobacteria</taxon>
        <taxon>Neisseriales</taxon>
        <taxon>Neisseriaceae</taxon>
        <taxon>Neisseria</taxon>
    </lineage>
</organism>
<protein>
    <submittedName>
        <fullName evidence="2">Phage protein</fullName>
    </submittedName>
</protein>
<dbReference type="RefSeq" id="WP_309473629.1">
    <property type="nucleotide sequence ID" value="NZ_UGRS01000001.1"/>
</dbReference>
<sequence>MAMKVYIAKTPLILQDEAGEDFRVEAGEAVELTPEQYQDVAAHVIPGEISDEDLAAAGYQPDGTPLQEDPPPPAEKQENPPAVQQEGKPKSGRGSKAKEA</sequence>
<dbReference type="Proteomes" id="UP000254055">
    <property type="component" value="Unassembled WGS sequence"/>
</dbReference>
<accession>A0A378WIH1</accession>
<evidence type="ECO:0000313" key="2">
    <source>
        <dbReference type="EMBL" id="SUA36344.1"/>
    </source>
</evidence>
<evidence type="ECO:0000313" key="3">
    <source>
        <dbReference type="Proteomes" id="UP000254055"/>
    </source>
</evidence>
<proteinExistence type="predicted"/>